<evidence type="ECO:0000313" key="8">
    <source>
        <dbReference type="EMBL" id="WEK18257.1"/>
    </source>
</evidence>
<dbReference type="GO" id="GO:0004553">
    <property type="term" value="F:hydrolase activity, hydrolyzing O-glycosyl compounds"/>
    <property type="evidence" value="ECO:0007669"/>
    <property type="project" value="InterPro"/>
</dbReference>
<sequence>MIKIYYLRALGFLILLVMLFTPTLLKAQRSDNGDGTFTNPVIWSDFPDNDVIRIDDTYYMVCTTMYFFPGVPVLKSKDLVNWEYASNAVDRFKQHPFYDLKGGNRYGKGQWASSIRYHKGKFHILFLTLDEGGFLYTAKNAEGPWEMQKLPKAFYDAGLFFDEDGKNYVVHGYSKLSLTEVDDKLQPLKADSMIYNKGERPGLEGCHMYKINGYYYIYATYGGPDGYQTCLRSKNIYGPYEEKVVLKDDMNLKGMGVHQGALVDTKSGEWWSIIFQDRGGVGRVPTLQPVTWVDNWPIIGKNGRAVVTFKKPNVGKNWPVRVLPTSDEFDGPELGKQWAWNHNPDDNKWSLKERKGYLRLRTSESATELTSARNTLAQRMFGPYSNVTTEMDITHMKAGDYAGLGVLQVPYAFIGLKANANEKSIVMVNNGKTIDSVILGNHKTIYLKAMANTTQDEATFAYSFNNQKFIALGNTLHMKFDLKMFTGNRFVLFNYATTQTGGFVDFNWFRMELRQGPPNLFKATSKIEAEMYDEIHMAKVGTRDNLPWTKGQCITGTIDGAWLKFNRIDFGKGYNHMSIALFQDKGGKIKVYVDNDLTDPISTVEIPMDKSVSGKTLSLPINTLKGIHAITLRFEASSGAVADIDWFSFSNI</sequence>
<dbReference type="GO" id="GO:0005975">
    <property type="term" value="P:carbohydrate metabolic process"/>
    <property type="evidence" value="ECO:0007669"/>
    <property type="project" value="InterPro"/>
</dbReference>
<feature type="site" description="Important for catalytic activity, responsible for pKa modulation of the active site Glu and correct orientation of both the proton donor and substrate" evidence="6">
    <location>
        <position position="156"/>
    </location>
</feature>
<dbReference type="CDD" id="cd04084">
    <property type="entry name" value="CBM6_xylanase-like"/>
    <property type="match status" value="1"/>
</dbReference>
<dbReference type="PROSITE" id="PS51175">
    <property type="entry name" value="CBM6"/>
    <property type="match status" value="1"/>
</dbReference>
<dbReference type="InterPro" id="IPR006584">
    <property type="entry name" value="Cellulose-bd_IV"/>
</dbReference>
<feature type="active site" description="Proton donor" evidence="5">
    <location>
        <position position="204"/>
    </location>
</feature>
<dbReference type="SUPFAM" id="SSF49899">
    <property type="entry name" value="Concanavalin A-like lectins/glucanases"/>
    <property type="match status" value="1"/>
</dbReference>
<evidence type="ECO:0000256" key="1">
    <source>
        <dbReference type="ARBA" id="ARBA00009865"/>
    </source>
</evidence>
<dbReference type="PANTHER" id="PTHR42812:SF12">
    <property type="entry name" value="BETA-XYLOSIDASE-RELATED"/>
    <property type="match status" value="1"/>
</dbReference>
<dbReference type="PANTHER" id="PTHR42812">
    <property type="entry name" value="BETA-XYLOSIDASE"/>
    <property type="match status" value="1"/>
</dbReference>
<dbReference type="Gene3D" id="2.60.120.260">
    <property type="entry name" value="Galactose-binding domain-like"/>
    <property type="match status" value="1"/>
</dbReference>
<feature type="domain" description="CBM6" evidence="7">
    <location>
        <begin position="525"/>
        <end position="650"/>
    </location>
</feature>
<dbReference type="InterPro" id="IPR008979">
    <property type="entry name" value="Galactose-bd-like_sf"/>
</dbReference>
<dbReference type="InterPro" id="IPR005084">
    <property type="entry name" value="CBM6"/>
</dbReference>
<dbReference type="Gene3D" id="2.115.10.20">
    <property type="entry name" value="Glycosyl hydrolase domain, family 43"/>
    <property type="match status" value="1"/>
</dbReference>
<dbReference type="GO" id="GO:0030246">
    <property type="term" value="F:carbohydrate binding"/>
    <property type="evidence" value="ECO:0007669"/>
    <property type="project" value="InterPro"/>
</dbReference>
<dbReference type="InterPro" id="IPR023296">
    <property type="entry name" value="Glyco_hydro_beta-prop_sf"/>
</dbReference>
<dbReference type="SUPFAM" id="SSF75005">
    <property type="entry name" value="Arabinanase/levansucrase/invertase"/>
    <property type="match status" value="1"/>
</dbReference>
<dbReference type="AlphaFoldDB" id="A0AAJ6B511"/>
<dbReference type="EMBL" id="CP119313">
    <property type="protein sequence ID" value="WEK18257.1"/>
    <property type="molecule type" value="Genomic_DNA"/>
</dbReference>
<protein>
    <submittedName>
        <fullName evidence="8">Family 43 glycosylhydrolase</fullName>
    </submittedName>
</protein>
<dbReference type="InterPro" id="IPR041542">
    <property type="entry name" value="GH43_C2"/>
</dbReference>
<dbReference type="InterPro" id="IPR051795">
    <property type="entry name" value="Glycosyl_Hydrlase_43"/>
</dbReference>
<dbReference type="InterPro" id="IPR006710">
    <property type="entry name" value="Glyco_hydro_43"/>
</dbReference>
<dbReference type="SUPFAM" id="SSF49785">
    <property type="entry name" value="Galactose-binding domain-like"/>
    <property type="match status" value="1"/>
</dbReference>
<evidence type="ECO:0000256" key="6">
    <source>
        <dbReference type="PIRSR" id="PIRSR606710-2"/>
    </source>
</evidence>
<keyword evidence="4" id="KW-0326">Glycosidase</keyword>
<keyword evidence="3" id="KW-0378">Hydrolase</keyword>
<comment type="similarity">
    <text evidence="1">Belongs to the glycosyl hydrolase 43 family.</text>
</comment>
<evidence type="ECO:0000256" key="3">
    <source>
        <dbReference type="ARBA" id="ARBA00022801"/>
    </source>
</evidence>
<organism evidence="8 9">
    <name type="scientific">Candidatus Pedobacter colombiensis</name>
    <dbReference type="NCBI Taxonomy" id="3121371"/>
    <lineage>
        <taxon>Bacteria</taxon>
        <taxon>Pseudomonadati</taxon>
        <taxon>Bacteroidota</taxon>
        <taxon>Sphingobacteriia</taxon>
        <taxon>Sphingobacteriales</taxon>
        <taxon>Sphingobacteriaceae</taxon>
        <taxon>Pedobacter</taxon>
    </lineage>
</organism>
<accession>A0AAJ6B511</accession>
<dbReference type="SMART" id="SM00606">
    <property type="entry name" value="CBD_IV"/>
    <property type="match status" value="1"/>
</dbReference>
<dbReference type="CDD" id="cd09001">
    <property type="entry name" value="GH43_FsAxh1-like"/>
    <property type="match status" value="1"/>
</dbReference>
<dbReference type="Gene3D" id="2.60.120.200">
    <property type="match status" value="1"/>
</dbReference>
<dbReference type="Pfam" id="PF03422">
    <property type="entry name" value="CBM_6"/>
    <property type="match status" value="1"/>
</dbReference>
<evidence type="ECO:0000259" key="7">
    <source>
        <dbReference type="PROSITE" id="PS51175"/>
    </source>
</evidence>
<dbReference type="InterPro" id="IPR013320">
    <property type="entry name" value="ConA-like_dom_sf"/>
</dbReference>
<evidence type="ECO:0000256" key="4">
    <source>
        <dbReference type="ARBA" id="ARBA00023295"/>
    </source>
</evidence>
<gene>
    <name evidence="8" type="ORF">P0Y49_15810</name>
</gene>
<proteinExistence type="inferred from homology"/>
<dbReference type="Pfam" id="PF17851">
    <property type="entry name" value="GH43_C2"/>
    <property type="match status" value="1"/>
</dbReference>
<evidence type="ECO:0000313" key="9">
    <source>
        <dbReference type="Proteomes" id="UP001214530"/>
    </source>
</evidence>
<feature type="active site" description="Proton acceptor" evidence="5">
    <location>
        <position position="48"/>
    </location>
</feature>
<keyword evidence="2" id="KW-0732">Signal</keyword>
<name>A0AAJ6B511_9SPHI</name>
<dbReference type="Proteomes" id="UP001214530">
    <property type="component" value="Chromosome"/>
</dbReference>
<evidence type="ECO:0000256" key="2">
    <source>
        <dbReference type="ARBA" id="ARBA00022729"/>
    </source>
</evidence>
<evidence type="ECO:0000256" key="5">
    <source>
        <dbReference type="PIRSR" id="PIRSR606710-1"/>
    </source>
</evidence>
<reference evidence="8" key="1">
    <citation type="submission" date="2023-03" db="EMBL/GenBank/DDBJ databases">
        <title>Andean soil-derived lignocellulolytic bacterial consortium as a source of novel taxa and putative plastic-active enzymes.</title>
        <authorList>
            <person name="Diaz-Garcia L."/>
            <person name="Chuvochina M."/>
            <person name="Feuerriegel G."/>
            <person name="Bunk B."/>
            <person name="Sproer C."/>
            <person name="Streit W.R."/>
            <person name="Rodriguez L.M."/>
            <person name="Overmann J."/>
            <person name="Jimenez D.J."/>
        </authorList>
    </citation>
    <scope>NUCLEOTIDE SEQUENCE</scope>
    <source>
        <strain evidence="8">MAG 3858</strain>
    </source>
</reference>
<dbReference type="Pfam" id="PF04616">
    <property type="entry name" value="Glyco_hydro_43"/>
    <property type="match status" value="1"/>
</dbReference>